<evidence type="ECO:0000256" key="2">
    <source>
        <dbReference type="ARBA" id="ARBA00007090"/>
    </source>
</evidence>
<comment type="similarity">
    <text evidence="2">In the C-terminal section; belongs to the transpeptidase family.</text>
</comment>
<proteinExistence type="inferred from homology"/>
<evidence type="ECO:0000256" key="14">
    <source>
        <dbReference type="ARBA" id="ARBA00023316"/>
    </source>
</evidence>
<comment type="catalytic activity">
    <reaction evidence="16">
        <text>[GlcNAc-(1-&gt;4)-Mur2Ac(oyl-L-Ala-gamma-D-Glu-L-Lys-D-Ala-D-Ala)](n)-di-trans,octa-cis-undecaprenyl diphosphate + beta-D-GlcNAc-(1-&gt;4)-Mur2Ac(oyl-L-Ala-gamma-D-Glu-L-Lys-D-Ala-D-Ala)-di-trans,octa-cis-undecaprenyl diphosphate = [GlcNAc-(1-&gt;4)-Mur2Ac(oyl-L-Ala-gamma-D-Glu-L-Lys-D-Ala-D-Ala)](n+1)-di-trans,octa-cis-undecaprenyl diphosphate + di-trans,octa-cis-undecaprenyl diphosphate + H(+)</text>
        <dbReference type="Rhea" id="RHEA:23708"/>
        <dbReference type="Rhea" id="RHEA-COMP:9602"/>
        <dbReference type="Rhea" id="RHEA-COMP:9603"/>
        <dbReference type="ChEBI" id="CHEBI:15378"/>
        <dbReference type="ChEBI" id="CHEBI:58405"/>
        <dbReference type="ChEBI" id="CHEBI:60033"/>
        <dbReference type="ChEBI" id="CHEBI:78435"/>
        <dbReference type="EC" id="2.4.99.28"/>
    </reaction>
</comment>
<evidence type="ECO:0000256" key="7">
    <source>
        <dbReference type="ARBA" id="ARBA00022676"/>
    </source>
</evidence>
<keyword evidence="7" id="KW-0328">Glycosyltransferase</keyword>
<evidence type="ECO:0000256" key="4">
    <source>
        <dbReference type="ARBA" id="ARBA00022475"/>
    </source>
</evidence>
<dbReference type="InterPro" id="IPR050396">
    <property type="entry name" value="Glycosyltr_51/Transpeptidase"/>
</dbReference>
<evidence type="ECO:0000256" key="8">
    <source>
        <dbReference type="ARBA" id="ARBA00022679"/>
    </source>
</evidence>
<evidence type="ECO:0000256" key="5">
    <source>
        <dbReference type="ARBA" id="ARBA00022645"/>
    </source>
</evidence>
<dbReference type="Proteomes" id="UP000176902">
    <property type="component" value="Unassembled WGS sequence"/>
</dbReference>
<evidence type="ECO:0000313" key="21">
    <source>
        <dbReference type="EMBL" id="OGE32766.1"/>
    </source>
</evidence>
<dbReference type="InterPro" id="IPR036950">
    <property type="entry name" value="PBP_transglycosylase"/>
</dbReference>
<dbReference type="NCBIfam" id="TIGR02074">
    <property type="entry name" value="PBP_1a_fam"/>
    <property type="match status" value="1"/>
</dbReference>
<dbReference type="GO" id="GO:0009252">
    <property type="term" value="P:peptidoglycan biosynthetic process"/>
    <property type="evidence" value="ECO:0007669"/>
    <property type="project" value="UniProtKB-KW"/>
</dbReference>
<comment type="similarity">
    <text evidence="3">In the N-terminal section; belongs to the glycosyltransferase 51 family.</text>
</comment>
<feature type="domain" description="Penicillin-binding protein transpeptidase" evidence="19">
    <location>
        <begin position="421"/>
        <end position="624"/>
    </location>
</feature>
<dbReference type="GO" id="GO:0008360">
    <property type="term" value="P:regulation of cell shape"/>
    <property type="evidence" value="ECO:0007669"/>
    <property type="project" value="UniProtKB-KW"/>
</dbReference>
<keyword evidence="14" id="KW-0961">Cell wall biogenesis/degradation</keyword>
<dbReference type="STRING" id="1797768.A3C59_03620"/>
<evidence type="ECO:0000256" key="1">
    <source>
        <dbReference type="ARBA" id="ARBA00004236"/>
    </source>
</evidence>
<dbReference type="Gene3D" id="3.40.710.10">
    <property type="entry name" value="DD-peptidase/beta-lactamase superfamily"/>
    <property type="match status" value="1"/>
</dbReference>
<accession>A0A1F5JVR0</accession>
<dbReference type="GO" id="GO:0008658">
    <property type="term" value="F:penicillin binding"/>
    <property type="evidence" value="ECO:0007669"/>
    <property type="project" value="InterPro"/>
</dbReference>
<dbReference type="FunFam" id="1.10.3810.10:FF:000001">
    <property type="entry name" value="Penicillin-binding protein 1A"/>
    <property type="match status" value="1"/>
</dbReference>
<organism evidence="21 22">
    <name type="scientific">Candidatus Daviesbacteria bacterium RIFCSPHIGHO2_02_FULL_36_13</name>
    <dbReference type="NCBI Taxonomy" id="1797768"/>
    <lineage>
        <taxon>Bacteria</taxon>
        <taxon>Candidatus Daviesiibacteriota</taxon>
    </lineage>
</organism>
<dbReference type="InterPro" id="IPR001264">
    <property type="entry name" value="Glyco_trans_51"/>
</dbReference>
<feature type="region of interest" description="Disordered" evidence="17">
    <location>
        <begin position="660"/>
        <end position="683"/>
    </location>
</feature>
<keyword evidence="18" id="KW-0812">Transmembrane</keyword>
<comment type="catalytic activity">
    <reaction evidence="15">
        <text>Preferential cleavage: (Ac)2-L-Lys-D-Ala-|-D-Ala. Also transpeptidation of peptidyl-alanyl moieties that are N-acyl substituents of D-alanine.</text>
        <dbReference type="EC" id="3.4.16.4"/>
    </reaction>
</comment>
<keyword evidence="6" id="KW-0645">Protease</keyword>
<dbReference type="PANTHER" id="PTHR32282">
    <property type="entry name" value="BINDING PROTEIN TRANSPEPTIDASE, PUTATIVE-RELATED"/>
    <property type="match status" value="1"/>
</dbReference>
<dbReference type="GO" id="GO:0006508">
    <property type="term" value="P:proteolysis"/>
    <property type="evidence" value="ECO:0007669"/>
    <property type="project" value="UniProtKB-KW"/>
</dbReference>
<protein>
    <submittedName>
        <fullName evidence="21">Uncharacterized protein</fullName>
    </submittedName>
</protein>
<evidence type="ECO:0000313" key="22">
    <source>
        <dbReference type="Proteomes" id="UP000176902"/>
    </source>
</evidence>
<evidence type="ECO:0000256" key="15">
    <source>
        <dbReference type="ARBA" id="ARBA00034000"/>
    </source>
</evidence>
<evidence type="ECO:0000256" key="3">
    <source>
        <dbReference type="ARBA" id="ARBA00007739"/>
    </source>
</evidence>
<evidence type="ECO:0000256" key="18">
    <source>
        <dbReference type="SAM" id="Phobius"/>
    </source>
</evidence>
<keyword evidence="9" id="KW-0378">Hydrolase</keyword>
<feature type="domain" description="Glycosyl transferase family 51" evidence="20">
    <location>
        <begin position="66"/>
        <end position="235"/>
    </location>
</feature>
<keyword evidence="10" id="KW-0133">Cell shape</keyword>
<reference evidence="21 22" key="1">
    <citation type="journal article" date="2016" name="Nat. Commun.">
        <title>Thousands of microbial genomes shed light on interconnected biogeochemical processes in an aquifer system.</title>
        <authorList>
            <person name="Anantharaman K."/>
            <person name="Brown C.T."/>
            <person name="Hug L.A."/>
            <person name="Sharon I."/>
            <person name="Castelle C.J."/>
            <person name="Probst A.J."/>
            <person name="Thomas B.C."/>
            <person name="Singh A."/>
            <person name="Wilkins M.J."/>
            <person name="Karaoz U."/>
            <person name="Brodie E.L."/>
            <person name="Williams K.H."/>
            <person name="Hubbard S.S."/>
            <person name="Banfield J.F."/>
        </authorList>
    </citation>
    <scope>NUCLEOTIDE SEQUENCE [LARGE SCALE GENOMIC DNA]</scope>
</reference>
<evidence type="ECO:0000259" key="20">
    <source>
        <dbReference type="Pfam" id="PF00912"/>
    </source>
</evidence>
<evidence type="ECO:0000256" key="12">
    <source>
        <dbReference type="ARBA" id="ARBA00023136"/>
    </source>
</evidence>
<dbReference type="GO" id="GO:0030288">
    <property type="term" value="C:outer membrane-bounded periplasmic space"/>
    <property type="evidence" value="ECO:0007669"/>
    <property type="project" value="TreeGrafter"/>
</dbReference>
<comment type="subcellular location">
    <subcellularLocation>
        <location evidence="1">Cell membrane</location>
    </subcellularLocation>
</comment>
<evidence type="ECO:0000256" key="17">
    <source>
        <dbReference type="SAM" id="MobiDB-lite"/>
    </source>
</evidence>
<comment type="caution">
    <text evidence="21">The sequence shown here is derived from an EMBL/GenBank/DDBJ whole genome shotgun (WGS) entry which is preliminary data.</text>
</comment>
<keyword evidence="8" id="KW-0808">Transferase</keyword>
<dbReference type="EMBL" id="MFCV01000021">
    <property type="protein sequence ID" value="OGE32766.1"/>
    <property type="molecule type" value="Genomic_DNA"/>
</dbReference>
<dbReference type="SUPFAM" id="SSF56601">
    <property type="entry name" value="beta-lactamase/transpeptidase-like"/>
    <property type="match status" value="1"/>
</dbReference>
<sequence>MRKLTLGLRHDLLIGFFAILATLALIPIITYIYFASDLTSKEKIMNRNNRGVILTDKDDIPFFTFYQAKVREEVSLSQIPKTTQQAFIAMEDKDFYSHPGFSVKAIVRSAIQNLQSKEVMFGGSTITQQLVKNSLLTPKKEFMRKYQELVLATEIERRYSKDEILEMYLNSVYLGEGSLGVEDASQLYFNKDIKDLNLAESAILAAILPSPSRLSLINGNFDEAKKRQELVLDRMVEQKYITEKERDEAKKDKINLNPTLSGLNQEAPHFALMVIDQLKEKYGEEAIIRLGIRVRTTLNLEWQKKAVDIVSKHVESLKRNKATNGAAVVLDPKTGEIRAMVGSKDWFDDKYGKVNITTSSRSPGSSFKPIVYIRALERHLITPATILHDSPTKFANFDEKKFFSSFPTIASAQENLRNDPNAFYSPQNYDKKFRGNVTVRRALANSLNVPAVEIMKKVGIEDTIDFAEKLGITTIGEAENYGLSLVLGSAEVKPLEITNVYATFANHGFKNTPASILEIKDKSGRSIYKYSPKAERVIDEKYTFLISSILSDNAARFEVFGNALNISRPAAVKTGTGESYKDAWTIGYTPSLAVGVWVGNNFGEPMDGVAGSLGAAPIWKQLMEEFLKGTEVENFIPPQDVVSQKICIASSSARLEYFEKGTEPKESCKTPTPKEKRPIDKKS</sequence>
<dbReference type="InterPro" id="IPR012338">
    <property type="entry name" value="Beta-lactam/transpept-like"/>
</dbReference>
<dbReference type="InterPro" id="IPR001460">
    <property type="entry name" value="PCN-bd_Tpept"/>
</dbReference>
<evidence type="ECO:0000256" key="11">
    <source>
        <dbReference type="ARBA" id="ARBA00022984"/>
    </source>
</evidence>
<dbReference type="GO" id="GO:0008955">
    <property type="term" value="F:peptidoglycan glycosyltransferase activity"/>
    <property type="evidence" value="ECO:0007669"/>
    <property type="project" value="UniProtKB-EC"/>
</dbReference>
<dbReference type="GO" id="GO:0071555">
    <property type="term" value="P:cell wall organization"/>
    <property type="evidence" value="ECO:0007669"/>
    <property type="project" value="UniProtKB-KW"/>
</dbReference>
<evidence type="ECO:0000256" key="10">
    <source>
        <dbReference type="ARBA" id="ARBA00022960"/>
    </source>
</evidence>
<evidence type="ECO:0000256" key="13">
    <source>
        <dbReference type="ARBA" id="ARBA00023268"/>
    </source>
</evidence>
<dbReference type="SUPFAM" id="SSF53955">
    <property type="entry name" value="Lysozyme-like"/>
    <property type="match status" value="1"/>
</dbReference>
<gene>
    <name evidence="21" type="ORF">A3C59_03620</name>
</gene>
<dbReference type="Pfam" id="PF00912">
    <property type="entry name" value="Transgly"/>
    <property type="match status" value="1"/>
</dbReference>
<dbReference type="GO" id="GO:0005886">
    <property type="term" value="C:plasma membrane"/>
    <property type="evidence" value="ECO:0007669"/>
    <property type="project" value="UniProtKB-SubCell"/>
</dbReference>
<keyword evidence="18" id="KW-1133">Transmembrane helix</keyword>
<keyword evidence="13" id="KW-0511">Multifunctional enzyme</keyword>
<keyword evidence="11" id="KW-0573">Peptidoglycan synthesis</keyword>
<evidence type="ECO:0000256" key="9">
    <source>
        <dbReference type="ARBA" id="ARBA00022801"/>
    </source>
</evidence>
<dbReference type="Gene3D" id="1.10.3810.10">
    <property type="entry name" value="Biosynthetic peptidoglycan transglycosylase-like"/>
    <property type="match status" value="1"/>
</dbReference>
<dbReference type="PANTHER" id="PTHR32282:SF11">
    <property type="entry name" value="PENICILLIN-BINDING PROTEIN 1B"/>
    <property type="match status" value="1"/>
</dbReference>
<keyword evidence="4" id="KW-1003">Cell membrane</keyword>
<keyword evidence="12 18" id="KW-0472">Membrane</keyword>
<evidence type="ECO:0000256" key="6">
    <source>
        <dbReference type="ARBA" id="ARBA00022670"/>
    </source>
</evidence>
<feature type="transmembrane region" description="Helical" evidence="18">
    <location>
        <begin position="12"/>
        <end position="34"/>
    </location>
</feature>
<keyword evidence="5" id="KW-0121">Carboxypeptidase</keyword>
<evidence type="ECO:0000256" key="16">
    <source>
        <dbReference type="ARBA" id="ARBA00049902"/>
    </source>
</evidence>
<dbReference type="Pfam" id="PF00905">
    <property type="entry name" value="Transpeptidase"/>
    <property type="match status" value="2"/>
</dbReference>
<dbReference type="InterPro" id="IPR023346">
    <property type="entry name" value="Lysozyme-like_dom_sf"/>
</dbReference>
<name>A0A1F5JVR0_9BACT</name>
<evidence type="ECO:0000259" key="19">
    <source>
        <dbReference type="Pfam" id="PF00905"/>
    </source>
</evidence>
<dbReference type="AlphaFoldDB" id="A0A1F5JVR0"/>
<dbReference type="GO" id="GO:0009002">
    <property type="term" value="F:serine-type D-Ala-D-Ala carboxypeptidase activity"/>
    <property type="evidence" value="ECO:0007669"/>
    <property type="project" value="UniProtKB-EC"/>
</dbReference>
<feature type="domain" description="Penicillin-binding protein transpeptidase" evidence="19">
    <location>
        <begin position="325"/>
        <end position="396"/>
    </location>
</feature>